<comment type="function">
    <text evidence="17 20">Serine/threonine protein kinase which activates checkpoint signaling upon genotoxic stresses such as ionizing radiation (IR), ultraviolet light (UV), or DNA replication stalling, thereby acting as a DNA damage sensor. Recognizes the substrate consensus sequence [ST]-Q. Phosphorylates histone H2A to form H2AS128ph (gamma-H2A) at sites of DNA damage, involved in the regulation of DNA damage response mechanism. Required for the control of telomere length and genome stability.</text>
</comment>
<keyword evidence="16 20" id="KW-0539">Nucleus</keyword>
<comment type="subcellular location">
    <subcellularLocation>
        <location evidence="2 20">Chromosome</location>
        <location evidence="2 20">Telomere</location>
    </subcellularLocation>
    <subcellularLocation>
        <location evidence="1 20">Nucleus</location>
    </subcellularLocation>
</comment>
<name>A0A6A6U4M3_9PEZI</name>
<feature type="domain" description="FATC" evidence="24">
    <location>
        <begin position="2891"/>
        <end position="2923"/>
    </location>
</feature>
<evidence type="ECO:0000256" key="4">
    <source>
        <dbReference type="ARBA" id="ARBA00011370"/>
    </source>
</evidence>
<evidence type="ECO:0000313" key="25">
    <source>
        <dbReference type="EMBL" id="KAF2667225.1"/>
    </source>
</evidence>
<evidence type="ECO:0000256" key="1">
    <source>
        <dbReference type="ARBA" id="ARBA00004123"/>
    </source>
</evidence>
<evidence type="ECO:0000256" key="8">
    <source>
        <dbReference type="ARBA" id="ARBA00022527"/>
    </source>
</evidence>
<evidence type="ECO:0000256" key="17">
    <source>
        <dbReference type="ARBA" id="ARBA00025079"/>
    </source>
</evidence>
<dbReference type="PANTHER" id="PTHR37079:SF4">
    <property type="entry name" value="SERINE_THREONINE-PROTEIN KINASE ATM"/>
    <property type="match status" value="1"/>
</dbReference>
<dbReference type="SMART" id="SM01343">
    <property type="entry name" value="FATC"/>
    <property type="match status" value="1"/>
</dbReference>
<feature type="domain" description="PI3K/PI4K catalytic" evidence="22">
    <location>
        <begin position="2573"/>
        <end position="2893"/>
    </location>
</feature>
<dbReference type="EC" id="2.7.11.1" evidence="5 20"/>
<evidence type="ECO:0000256" key="14">
    <source>
        <dbReference type="ARBA" id="ARBA00022853"/>
    </source>
</evidence>
<dbReference type="Gene3D" id="3.30.1010.10">
    <property type="entry name" value="Phosphatidylinositol 3-kinase Catalytic Subunit, Chain A, domain 4"/>
    <property type="match status" value="1"/>
</dbReference>
<dbReference type="InterPro" id="IPR011009">
    <property type="entry name" value="Kinase-like_dom_sf"/>
</dbReference>
<keyword evidence="10 20" id="KW-0547">Nucleotide-binding</keyword>
<accession>A0A6A6U4M3</accession>
<dbReference type="Proteomes" id="UP000799302">
    <property type="component" value="Unassembled WGS sequence"/>
</dbReference>
<evidence type="ECO:0000256" key="5">
    <source>
        <dbReference type="ARBA" id="ARBA00012513"/>
    </source>
</evidence>
<dbReference type="GO" id="GO:0000781">
    <property type="term" value="C:chromosome, telomeric region"/>
    <property type="evidence" value="ECO:0007669"/>
    <property type="project" value="UniProtKB-SubCell"/>
</dbReference>
<keyword evidence="26" id="KW-1185">Reference proteome</keyword>
<dbReference type="InterPro" id="IPR036940">
    <property type="entry name" value="PI3/4_kinase_cat_sf"/>
</dbReference>
<dbReference type="InterPro" id="IPR000403">
    <property type="entry name" value="PI3/4_kinase_cat_dom"/>
</dbReference>
<dbReference type="Gene3D" id="1.10.1070.11">
    <property type="entry name" value="Phosphatidylinositol 3-/4-kinase, catalytic domain"/>
    <property type="match status" value="1"/>
</dbReference>
<evidence type="ECO:0000256" key="11">
    <source>
        <dbReference type="ARBA" id="ARBA00022763"/>
    </source>
</evidence>
<evidence type="ECO:0000256" key="3">
    <source>
        <dbReference type="ARBA" id="ARBA00010769"/>
    </source>
</evidence>
<gene>
    <name evidence="25" type="ORF">BT63DRAFT_427633</name>
</gene>
<dbReference type="Pfam" id="PF11640">
    <property type="entry name" value="TAN"/>
    <property type="match status" value="1"/>
</dbReference>
<dbReference type="Pfam" id="PF00454">
    <property type="entry name" value="PI3_PI4_kinase"/>
    <property type="match status" value="1"/>
</dbReference>
<keyword evidence="11 20" id="KW-0227">DNA damage</keyword>
<keyword evidence="9 20" id="KW-0808">Transferase</keyword>
<dbReference type="InterPro" id="IPR003152">
    <property type="entry name" value="FATC_dom"/>
</dbReference>
<evidence type="ECO:0000259" key="24">
    <source>
        <dbReference type="PROSITE" id="PS51190"/>
    </source>
</evidence>
<evidence type="ECO:0000259" key="22">
    <source>
        <dbReference type="PROSITE" id="PS50290"/>
    </source>
</evidence>
<dbReference type="InterPro" id="IPR018936">
    <property type="entry name" value="PI3/4_kinase_CS"/>
</dbReference>
<evidence type="ECO:0000256" key="6">
    <source>
        <dbReference type="ARBA" id="ARBA00014619"/>
    </source>
</evidence>
<comment type="catalytic activity">
    <reaction evidence="19">
        <text>L-seryl-[protein] + ATP = O-phospho-L-seryl-[protein] + ADP + H(+)</text>
        <dbReference type="Rhea" id="RHEA:17989"/>
        <dbReference type="Rhea" id="RHEA-COMP:9863"/>
        <dbReference type="Rhea" id="RHEA-COMP:11604"/>
        <dbReference type="ChEBI" id="CHEBI:15378"/>
        <dbReference type="ChEBI" id="CHEBI:29999"/>
        <dbReference type="ChEBI" id="CHEBI:30616"/>
        <dbReference type="ChEBI" id="CHEBI:83421"/>
        <dbReference type="ChEBI" id="CHEBI:456216"/>
        <dbReference type="EC" id="2.7.11.1"/>
    </reaction>
</comment>
<dbReference type="Pfam" id="PF02260">
    <property type="entry name" value="FATC"/>
    <property type="match status" value="1"/>
</dbReference>
<dbReference type="OrthoDB" id="381190at2759"/>
<evidence type="ECO:0000256" key="9">
    <source>
        <dbReference type="ARBA" id="ARBA00022679"/>
    </source>
</evidence>
<dbReference type="SMART" id="SM00146">
    <property type="entry name" value="PI3Kc"/>
    <property type="match status" value="1"/>
</dbReference>
<organism evidence="25 26">
    <name type="scientific">Microthyrium microscopicum</name>
    <dbReference type="NCBI Taxonomy" id="703497"/>
    <lineage>
        <taxon>Eukaryota</taxon>
        <taxon>Fungi</taxon>
        <taxon>Dikarya</taxon>
        <taxon>Ascomycota</taxon>
        <taxon>Pezizomycotina</taxon>
        <taxon>Dothideomycetes</taxon>
        <taxon>Dothideomycetes incertae sedis</taxon>
        <taxon>Microthyriales</taxon>
        <taxon>Microthyriaceae</taxon>
        <taxon>Microthyrium</taxon>
    </lineage>
</organism>
<dbReference type="GO" id="GO:0005634">
    <property type="term" value="C:nucleus"/>
    <property type="evidence" value="ECO:0007669"/>
    <property type="project" value="UniProtKB-SubCell"/>
</dbReference>
<dbReference type="InterPro" id="IPR021668">
    <property type="entry name" value="TAN"/>
</dbReference>
<evidence type="ECO:0000259" key="23">
    <source>
        <dbReference type="PROSITE" id="PS51189"/>
    </source>
</evidence>
<dbReference type="PANTHER" id="PTHR37079">
    <property type="entry name" value="SERINE/THREONINE-PROTEIN KINASE ATM"/>
    <property type="match status" value="1"/>
</dbReference>
<keyword evidence="13 20" id="KW-0067">ATP-binding</keyword>
<evidence type="ECO:0000256" key="13">
    <source>
        <dbReference type="ARBA" id="ARBA00022840"/>
    </source>
</evidence>
<evidence type="ECO:0000256" key="21">
    <source>
        <dbReference type="SAM" id="Coils"/>
    </source>
</evidence>
<dbReference type="GO" id="GO:0006281">
    <property type="term" value="P:DNA repair"/>
    <property type="evidence" value="ECO:0007669"/>
    <property type="project" value="InterPro"/>
</dbReference>
<keyword evidence="14 20" id="KW-0156">Chromatin regulator</keyword>
<comment type="similarity">
    <text evidence="3 20">Belongs to the PI3/PI4-kinase family. ATM subfamily.</text>
</comment>
<evidence type="ECO:0000256" key="15">
    <source>
        <dbReference type="ARBA" id="ARBA00022895"/>
    </source>
</evidence>
<dbReference type="SUPFAM" id="SSF56112">
    <property type="entry name" value="Protein kinase-like (PK-like)"/>
    <property type="match status" value="1"/>
</dbReference>
<dbReference type="GO" id="GO:0006325">
    <property type="term" value="P:chromatin organization"/>
    <property type="evidence" value="ECO:0007669"/>
    <property type="project" value="UniProtKB-KW"/>
</dbReference>
<reference evidence="25" key="1">
    <citation type="journal article" date="2020" name="Stud. Mycol.">
        <title>101 Dothideomycetes genomes: a test case for predicting lifestyles and emergence of pathogens.</title>
        <authorList>
            <person name="Haridas S."/>
            <person name="Albert R."/>
            <person name="Binder M."/>
            <person name="Bloem J."/>
            <person name="Labutti K."/>
            <person name="Salamov A."/>
            <person name="Andreopoulos B."/>
            <person name="Baker S."/>
            <person name="Barry K."/>
            <person name="Bills G."/>
            <person name="Bluhm B."/>
            <person name="Cannon C."/>
            <person name="Castanera R."/>
            <person name="Culley D."/>
            <person name="Daum C."/>
            <person name="Ezra D."/>
            <person name="Gonzalez J."/>
            <person name="Henrissat B."/>
            <person name="Kuo A."/>
            <person name="Liang C."/>
            <person name="Lipzen A."/>
            <person name="Lutzoni F."/>
            <person name="Magnuson J."/>
            <person name="Mondo S."/>
            <person name="Nolan M."/>
            <person name="Ohm R."/>
            <person name="Pangilinan J."/>
            <person name="Park H.-J."/>
            <person name="Ramirez L."/>
            <person name="Alfaro M."/>
            <person name="Sun H."/>
            <person name="Tritt A."/>
            <person name="Yoshinaga Y."/>
            <person name="Zwiers L.-H."/>
            <person name="Turgeon B."/>
            <person name="Goodwin S."/>
            <person name="Spatafora J."/>
            <person name="Crous P."/>
            <person name="Grigoriev I."/>
        </authorList>
    </citation>
    <scope>NUCLEOTIDE SEQUENCE</scope>
    <source>
        <strain evidence="25">CBS 115976</strain>
    </source>
</reference>
<keyword evidence="15 20" id="KW-0779">Telomere</keyword>
<keyword evidence="8 20" id="KW-0723">Serine/threonine-protein kinase</keyword>
<sequence length="2923" mass="327061">MAIDNETFDSLQELIGQIASSSRVVDRKDALDTLKHFLGLSSTNLSELKDKHWQAIYEKLFDMVEKDKASFQRAKTAAHQSTAEGKLGSYAVAIRHVTEVAVSRIGIRTAKGILDQLVHFMTVTTDGFFEPLASGFFHSMKVIFEYQPHVEHIRGDWSKYLEFCLSALESAQGSSQERESLVLSLRSTGRSSARSTFIANGEKPGTARARDDDLVACIRLLYQAPNALTGQEIPRTLHTLLQYSRVTTSHSGAHRDVIATVNLIIARTIQTSVSATIEIIKKVIPIANQLWVYKTTQLKQEILMFLILTRLHVAQEILQGADDEFKSDLDLFARTLYDDYSQRRGNDQLHLDDVLLDFHSRAPHQHLPGAIGFDIKPAHDDAENHWTLAYFIGFYTSMLDKSRLASETRSSLPDSRHHKRLRITTHLDEFLQVNSSSTSQCRISTLQILSLMVTTRALSSEVLEKVMMFAVDWSAGSNPTISSWAFLLLVNCSFQTSSTASNLSSVWLQVWQVASGAVSSLRTSRAACHLLRVLLDLELVPFSSISQSLDNMLQLLEITGPAVLAESSVSFWITLVRRKMLQNSNMMNGLSEKLVRWLFTKWTPSAFEDRLHSSELASNVDSFYLLRFVAFCTGHEFDCEMENLITFPRGPVVQTWLRQLEVQELAEYLLLFQDPTEHLRPHKTLSSKTGETSLCPRTDRYIDALVLDFCVAETTRCLEKFKELTKERLQGVTAVILRLLTNQCLTIDRICSCCLDPDRSRLNELLSLAKELSTRLVSFIVRPEVEPAKVDAVLLCISSMLPQSQLMLCSNGTTRLDVTKYQFTMMLSRAFQGKNSGALENGSKESLDLMDVDDGFESQASQHNTATTRMSSQRDHVATMYDVSSFRCSIKTYLLLAVSTLQNDQEMAMTGNGAKLINCLLELSPEELCLSWHSVLLLLQSPVGFNEQDLLDILQCVTECFFGDYDFERHETGLSACLDVLALSAEQWTSNEDSELSGMAIRMYELFVNKYMPANLVSCYVKTKIAALAFKILQVQGPDWKTPQTAAMSKTIIGLLAQVPLTQHYAAQRITELFNHFTLDRHEEVFDTIFKGLPLEKDEKVEQNAMRLYIFSRLAASWPTLQRRGLYHIFETAGKLETQAKFAAFCGKQIAHHLSLHDEMELFRLFAPQILYTWLSDAPVDDIPFSMFKYGSLNDLLKDVEDEVVAQAFMSSSDNNFTKLSQHLGAPVASLAAAAFARAAAYCFAKDSAEANLAGQKARAREARLKHTIGEKEYVKLLDIHCPQILAILFSTVNIHTEKTLIRVMAGEKKVDLTYALKALEEMNRLSASTLVLPPEQQPAFSGVSLVGDLLRLSRRTGRTFDSFWKPPLFVYVLRTLLQKLHKSLGSLHACIFLRKIRILIAISGPSVYSGYPLEMALHALRPLLTDQHCATDAIGITQYLLQSGLPYLTVSLPFVSGFLLSTLVSMRKFALSKQDSTTQESDHQATLSKAREFREWLVRDWRKDYESRICRQEDLSPYLSSFKALMDAVVGAQSDANASKGTPESQLLKQLLSRDDLNHFLLSDPVQQLSLSLFCEKFDPPTSFRDDLLGSETESAKYATTVLRSCQNLTSIPDSYVTWAGRILGRAHNSSEWSYKAKSKLNEVAALDDGWEDRDGDDAARGSKVVILQVLCRLLISPNRNDVGLAEDALRDLISKPASIKGLEMEIPGQLIGALRMEAPAPTVALSEMPNKPLHVALTPHTTNAEEWVRTLAISLVKSTKGTFLRALARPLFGIHGLATELLAPIIHLMLFEDFLFKGPSNRTILSQAISKIFVSVTPETIPHTKSLIEVVLYLRQRPHPEATPGNPLEVWLNLNLTETARAAEICGLFTSALLFAETATAVTGQSTSQRRSTSQNRSDLAPIALPNDLLLNIYSSIDEPDAFYGVHQSNSLASVVQRLDYEKNGYQALLFHSARLDSDIRLQPATTQDTSGIIQALSRLNLNSVSHALLSSYRANGQGSNVLDDALQTARKLEQWDIRAPETSTSEPAMLFKVFQGLSATTEAPVVKSRIDSSIVSVMRAALKPGLDPRVLQASFRTLGVLAEIDEVISSRSVADLVEARNRMIERDSLMSTAQSESFSALQSSRETLFNVLSGNPGLQALLHVPQTDARSHQVHSLLHSTRLSMKRNVNNGLLASANYLTDLVPICKEAGIDVELDVQEVVADILWSQGEQTTSVHMLEALISQKGPKSDSKLSCKKATILAKLGHHIGEARLENSAQITEKYMTPALEGLKKNFRGEQAGRVLHEFAAFCDRQLHNPDVMEESKRITEAKEKRKKEVEAYRNMIKASKDKNEHAKLNKEAKLAQRWYGLDREESDRMTAARDTLIKQCIENYLRSLAAWDQNDNDVLRFFSIWLEYSNLQSTNDIVAEHVLHVPSHKLAVLMNQLSSLLQEDKSDFQKTLKNLIYGICLKHPYHSLHHIFATLNNTHQTDASGASRKNATKTIADAMKTKSGAKDLWNRFWQANTMYHALATYTGSKLSVGKEVDINRISPSATMAGKIQNLRVPPATMDIPLNKEADYTNVPITIGFKPKMTIASGISAPKILTAIASNGQNYKQLYKAGNDDLRQDAIMEQVFEQVSQLLKNHPATRQRKMHIRTYKVLPLSGNSGIIEFVPNTIPLSDYLQPAHVKYRPSDWSWNRCREKLQSIMQQTNDQSSKVKVFREVMANFQPIMRFFFLERFVDPDTWFEKRLAYTRSTAAISMLGHILGLGDRHCHNILLDQATGEAVHIDLGIAFEAGRVLPVPEVVPFRLSRDIVDGFGITKTEGVFRRCCEFTLDALREDRESIMTLLNVLRFDPLVNWTVNPLRAKRLQSEESGMGDILGSGAKDDGGMAERALSVVEKKLSKVMSTAATVSELIQQATDEKNLAVLYPGWSPWA</sequence>
<comment type="subunit">
    <text evidence="4">Associates with DNA double-strand breaks.</text>
</comment>
<proteinExistence type="inferred from homology"/>
<evidence type="ECO:0000256" key="2">
    <source>
        <dbReference type="ARBA" id="ARBA00004574"/>
    </source>
</evidence>
<evidence type="ECO:0000256" key="16">
    <source>
        <dbReference type="ARBA" id="ARBA00023242"/>
    </source>
</evidence>
<dbReference type="PROSITE" id="PS51190">
    <property type="entry name" value="FATC"/>
    <property type="match status" value="1"/>
</dbReference>
<feature type="domain" description="FAT" evidence="23">
    <location>
        <begin position="1860"/>
        <end position="2470"/>
    </location>
</feature>
<dbReference type="GO" id="GO:0035556">
    <property type="term" value="P:intracellular signal transduction"/>
    <property type="evidence" value="ECO:0007669"/>
    <property type="project" value="UniProtKB-ARBA"/>
</dbReference>
<evidence type="ECO:0000256" key="10">
    <source>
        <dbReference type="ARBA" id="ARBA00022741"/>
    </source>
</evidence>
<keyword evidence="7 20" id="KW-0158">Chromosome</keyword>
<dbReference type="PROSITE" id="PS50290">
    <property type="entry name" value="PI3_4_KINASE_3"/>
    <property type="match status" value="1"/>
</dbReference>
<evidence type="ECO:0000256" key="20">
    <source>
        <dbReference type="RuleBase" id="RU365027"/>
    </source>
</evidence>
<dbReference type="SMART" id="SM01342">
    <property type="entry name" value="TAN"/>
    <property type="match status" value="1"/>
</dbReference>
<keyword evidence="12 20" id="KW-0418">Kinase</keyword>
<dbReference type="InterPro" id="IPR044107">
    <property type="entry name" value="PIKKc_ATM"/>
</dbReference>
<dbReference type="CDD" id="cd05171">
    <property type="entry name" value="PIKKc_ATM"/>
    <property type="match status" value="1"/>
</dbReference>
<dbReference type="InterPro" id="IPR014009">
    <property type="entry name" value="PIK_FAT"/>
</dbReference>
<evidence type="ECO:0000313" key="26">
    <source>
        <dbReference type="Proteomes" id="UP000799302"/>
    </source>
</evidence>
<keyword evidence="21" id="KW-0175">Coiled coil</keyword>
<evidence type="ECO:0000256" key="12">
    <source>
        <dbReference type="ARBA" id="ARBA00022777"/>
    </source>
</evidence>
<comment type="catalytic activity">
    <reaction evidence="18 20">
        <text>L-threonyl-[protein] + ATP = O-phospho-L-threonyl-[protein] + ADP + H(+)</text>
        <dbReference type="Rhea" id="RHEA:46608"/>
        <dbReference type="Rhea" id="RHEA-COMP:11060"/>
        <dbReference type="Rhea" id="RHEA-COMP:11605"/>
        <dbReference type="ChEBI" id="CHEBI:15378"/>
        <dbReference type="ChEBI" id="CHEBI:30013"/>
        <dbReference type="ChEBI" id="CHEBI:30616"/>
        <dbReference type="ChEBI" id="CHEBI:61977"/>
        <dbReference type="ChEBI" id="CHEBI:456216"/>
        <dbReference type="EC" id="2.7.11.1"/>
    </reaction>
</comment>
<protein>
    <recommendedName>
        <fullName evidence="6 20">Serine/threonine-protein kinase Tel1</fullName>
        <ecNumber evidence="5 20">2.7.11.1</ecNumber>
    </recommendedName>
</protein>
<evidence type="ECO:0000256" key="19">
    <source>
        <dbReference type="ARBA" id="ARBA00048679"/>
    </source>
</evidence>
<dbReference type="InterPro" id="IPR038980">
    <property type="entry name" value="ATM_plant"/>
</dbReference>
<evidence type="ECO:0000256" key="18">
    <source>
        <dbReference type="ARBA" id="ARBA00047899"/>
    </source>
</evidence>
<dbReference type="PROSITE" id="PS51189">
    <property type="entry name" value="FAT"/>
    <property type="match status" value="1"/>
</dbReference>
<dbReference type="EMBL" id="MU004238">
    <property type="protein sequence ID" value="KAF2667225.1"/>
    <property type="molecule type" value="Genomic_DNA"/>
</dbReference>
<evidence type="ECO:0000256" key="7">
    <source>
        <dbReference type="ARBA" id="ARBA00022454"/>
    </source>
</evidence>
<dbReference type="GO" id="GO:0005524">
    <property type="term" value="F:ATP binding"/>
    <property type="evidence" value="ECO:0007669"/>
    <property type="project" value="UniProtKB-KW"/>
</dbReference>
<dbReference type="PROSITE" id="PS00916">
    <property type="entry name" value="PI3_4_KINASE_2"/>
    <property type="match status" value="1"/>
</dbReference>
<dbReference type="GO" id="GO:0004674">
    <property type="term" value="F:protein serine/threonine kinase activity"/>
    <property type="evidence" value="ECO:0007669"/>
    <property type="project" value="UniProtKB-KW"/>
</dbReference>
<dbReference type="FunFam" id="3.30.1010.10:FF:000019">
    <property type="entry name" value="Serine/threonine-protein kinase Tel1"/>
    <property type="match status" value="1"/>
</dbReference>
<feature type="coiled-coil region" evidence="21">
    <location>
        <begin position="2315"/>
        <end position="2342"/>
    </location>
</feature>